<accession>A0ACC5R6Q9</accession>
<dbReference type="EMBL" id="JAENHL010000007">
    <property type="protein sequence ID" value="MBK1868303.1"/>
    <property type="molecule type" value="Genomic_DNA"/>
</dbReference>
<keyword evidence="2" id="KW-1185">Reference proteome</keyword>
<organism evidence="1 2">
    <name type="scientific">Taklimakanibacter albus</name>
    <dbReference type="NCBI Taxonomy" id="2800327"/>
    <lineage>
        <taxon>Bacteria</taxon>
        <taxon>Pseudomonadati</taxon>
        <taxon>Pseudomonadota</taxon>
        <taxon>Alphaproteobacteria</taxon>
        <taxon>Hyphomicrobiales</taxon>
        <taxon>Aestuariivirgaceae</taxon>
        <taxon>Taklimakanibacter</taxon>
    </lineage>
</organism>
<name>A0ACC5R6Q9_9HYPH</name>
<proteinExistence type="predicted"/>
<gene>
    <name evidence="1" type="ORF">JHL16_18265</name>
</gene>
<comment type="caution">
    <text evidence="1">The sequence shown here is derived from an EMBL/GenBank/DDBJ whole genome shotgun (WGS) entry which is preliminary data.</text>
</comment>
<protein>
    <submittedName>
        <fullName evidence="1">Cupin-like domain-containing protein</fullName>
    </submittedName>
</protein>
<sequence>MSIVTFDAQVAREKFLKAPFALQHGLADHPLFTLERLIQLAQSMPRDRIEYNSGKLLPGQKPEDIPTIDMAPAEVIKRIEEANAWMVIKGVEVDPDYAAILKGFVDAAQAAAGKKADDYSDLQGYIFVSSANSTTPFHVDAEENILIQIRGDKFVHIFENGDRTLISEEALEISPSKHRNQHYDPSFEARAQVFAMKEGDAVHLPYMWPHWVRTGGRYSVSMAMTWKTPEVNRLNKIRLMNGTLRHFGLPQRAPGVSPAMDGIKVAAHDAMRAVIDPLRKSEGMRRLLRGAIYGKKANYYYGKDEKKPV</sequence>
<evidence type="ECO:0000313" key="2">
    <source>
        <dbReference type="Proteomes" id="UP000616151"/>
    </source>
</evidence>
<evidence type="ECO:0000313" key="1">
    <source>
        <dbReference type="EMBL" id="MBK1868303.1"/>
    </source>
</evidence>
<dbReference type="Proteomes" id="UP000616151">
    <property type="component" value="Unassembled WGS sequence"/>
</dbReference>
<reference evidence="1" key="1">
    <citation type="submission" date="2021-01" db="EMBL/GenBank/DDBJ databases">
        <authorList>
            <person name="Sun Q."/>
        </authorList>
    </citation>
    <scope>NUCLEOTIDE SEQUENCE</scope>
    <source>
        <strain evidence="1">YIM B02566</strain>
    </source>
</reference>